<dbReference type="InterPro" id="IPR037187">
    <property type="entry name" value="DnaK_N"/>
</dbReference>
<name>A0A2X3BMY0_9HELI</name>
<evidence type="ECO:0000256" key="3">
    <source>
        <dbReference type="ARBA" id="ARBA00022833"/>
    </source>
</evidence>
<keyword evidence="1" id="KW-0479">Metal-binding</keyword>
<evidence type="ECO:0000313" key="8">
    <source>
        <dbReference type="Proteomes" id="UP000250166"/>
    </source>
</evidence>
<evidence type="ECO:0000256" key="5">
    <source>
        <dbReference type="SAM" id="MobiDB-lite"/>
    </source>
</evidence>
<dbReference type="SUPFAM" id="SSF109635">
    <property type="entry name" value="DnaK suppressor protein DksA, alpha-hairpin domain"/>
    <property type="match status" value="1"/>
</dbReference>
<keyword evidence="2" id="KW-0863">Zinc-finger</keyword>
<reference evidence="7 8" key="1">
    <citation type="submission" date="2018-06" db="EMBL/GenBank/DDBJ databases">
        <authorList>
            <consortium name="Pathogen Informatics"/>
            <person name="Doyle S."/>
        </authorList>
    </citation>
    <scope>NUCLEOTIDE SEQUENCE [LARGE SCALE GENOMIC DNA]</scope>
    <source>
        <strain evidence="7 8">NCTC13102</strain>
    </source>
</reference>
<dbReference type="PANTHER" id="PTHR33823:SF4">
    <property type="entry name" value="GENERAL STRESS PROTEIN 16O"/>
    <property type="match status" value="1"/>
</dbReference>
<dbReference type="PANTHER" id="PTHR33823">
    <property type="entry name" value="RNA POLYMERASE-BINDING TRANSCRIPTION FACTOR DKSA-RELATED"/>
    <property type="match status" value="1"/>
</dbReference>
<organism evidence="7 8">
    <name type="scientific">Helicobacter fennelliae</name>
    <dbReference type="NCBI Taxonomy" id="215"/>
    <lineage>
        <taxon>Bacteria</taxon>
        <taxon>Pseudomonadati</taxon>
        <taxon>Campylobacterota</taxon>
        <taxon>Epsilonproteobacteria</taxon>
        <taxon>Campylobacterales</taxon>
        <taxon>Helicobacteraceae</taxon>
        <taxon>Helicobacter</taxon>
    </lineage>
</organism>
<dbReference type="EMBL" id="UAWL01000006">
    <property type="protein sequence ID" value="SQB97445.1"/>
    <property type="molecule type" value="Genomic_DNA"/>
</dbReference>
<dbReference type="AlphaFoldDB" id="A0A2X3BMY0"/>
<dbReference type="PROSITE" id="PS51128">
    <property type="entry name" value="ZF_DKSA_2"/>
    <property type="match status" value="1"/>
</dbReference>
<evidence type="ECO:0000256" key="4">
    <source>
        <dbReference type="PROSITE-ProRule" id="PRU00510"/>
    </source>
</evidence>
<dbReference type="Gene3D" id="1.20.120.910">
    <property type="entry name" value="DksA, coiled-coil domain"/>
    <property type="match status" value="1"/>
</dbReference>
<dbReference type="GO" id="GO:0008270">
    <property type="term" value="F:zinc ion binding"/>
    <property type="evidence" value="ECO:0007669"/>
    <property type="project" value="UniProtKB-KW"/>
</dbReference>
<evidence type="ECO:0000313" key="7">
    <source>
        <dbReference type="EMBL" id="SQB97445.1"/>
    </source>
</evidence>
<dbReference type="Proteomes" id="UP000250166">
    <property type="component" value="Unassembled WGS sequence"/>
</dbReference>
<accession>A0A2X3BMY0</accession>
<dbReference type="RefSeq" id="WP_023947661.1">
    <property type="nucleotide sequence ID" value="NZ_JAERIV010000005.1"/>
</dbReference>
<dbReference type="PROSITE" id="PS01102">
    <property type="entry name" value="ZF_DKSA_1"/>
    <property type="match status" value="1"/>
</dbReference>
<dbReference type="InterPro" id="IPR020458">
    <property type="entry name" value="Znf_DskA_TraR_CS"/>
</dbReference>
<evidence type="ECO:0000256" key="2">
    <source>
        <dbReference type="ARBA" id="ARBA00022771"/>
    </source>
</evidence>
<feature type="region of interest" description="Disordered" evidence="5">
    <location>
        <begin position="114"/>
        <end position="137"/>
    </location>
</feature>
<keyword evidence="3" id="KW-0862">Zinc</keyword>
<gene>
    <name evidence="7" type="primary">dksA</name>
    <name evidence="7" type="ORF">NCTC13102_00176</name>
</gene>
<feature type="domain" description="Zinc finger DksA/TraR C4-type" evidence="6">
    <location>
        <begin position="79"/>
        <end position="112"/>
    </location>
</feature>
<dbReference type="NCBIfam" id="NF033459">
    <property type="entry name" value="DksA_like"/>
    <property type="match status" value="1"/>
</dbReference>
<proteinExistence type="predicted"/>
<feature type="zinc finger region" description="dksA C4-type" evidence="4">
    <location>
        <begin position="82"/>
        <end position="106"/>
    </location>
</feature>
<dbReference type="InterPro" id="IPR000962">
    <property type="entry name" value="Znf_DskA_TraR"/>
</dbReference>
<dbReference type="SUPFAM" id="SSF57716">
    <property type="entry name" value="Glucocorticoid receptor-like (DNA-binding domain)"/>
    <property type="match status" value="1"/>
</dbReference>
<dbReference type="Pfam" id="PF01258">
    <property type="entry name" value="zf-dskA_traR"/>
    <property type="match status" value="1"/>
</dbReference>
<evidence type="ECO:0000259" key="6">
    <source>
        <dbReference type="Pfam" id="PF01258"/>
    </source>
</evidence>
<evidence type="ECO:0000256" key="1">
    <source>
        <dbReference type="ARBA" id="ARBA00022723"/>
    </source>
</evidence>
<protein>
    <submittedName>
        <fullName evidence="7">DnaK suppressor protein</fullName>
    </submittedName>
</protein>
<sequence length="137" mass="16055">MGKYSEFEEMLQKRKETLLEILDMRNSNIKNIHSSHLKEDSDLIAASIQGQLDSLIIEKYHLELKEVEKALQKIAQNLYGICEMCDDEIDIERLKIKPHARFCIICRELYEKSQKNKTTAKPKKDKNKKDEGDENET</sequence>